<evidence type="ECO:0000256" key="1">
    <source>
        <dbReference type="SAM" id="MobiDB-lite"/>
    </source>
</evidence>
<evidence type="ECO:0000313" key="2">
    <source>
        <dbReference type="EMBL" id="JAD24736.1"/>
    </source>
</evidence>
<feature type="compositionally biased region" description="Basic and acidic residues" evidence="1">
    <location>
        <begin position="24"/>
        <end position="39"/>
    </location>
</feature>
<sequence>MAWQVVQRHGHHGHARPPRRPRNASRERASSGNGERDPDGAPSTRGRLRRSSSTPGSGKATPRPNARGNTLEENHQVPPAGGARSEPQEARSTGGGLS</sequence>
<reference evidence="2" key="1">
    <citation type="submission" date="2014-09" db="EMBL/GenBank/DDBJ databases">
        <authorList>
            <person name="Magalhaes I.L.F."/>
            <person name="Oliveira U."/>
            <person name="Santos F.R."/>
            <person name="Vidigal T.H.D.A."/>
            <person name="Brescovit A.D."/>
            <person name="Santos A.J."/>
        </authorList>
    </citation>
    <scope>NUCLEOTIDE SEQUENCE</scope>
    <source>
        <tissue evidence="2">Shoot tissue taken approximately 20 cm above the soil surface</tissue>
    </source>
</reference>
<accession>A0A0A8YG33</accession>
<feature type="region of interest" description="Disordered" evidence="1">
    <location>
        <begin position="1"/>
        <end position="98"/>
    </location>
</feature>
<name>A0A0A8YG33_ARUDO</name>
<protein>
    <submittedName>
        <fullName evidence="2">Uncharacterized protein</fullName>
    </submittedName>
</protein>
<proteinExistence type="predicted"/>
<organism evidence="2">
    <name type="scientific">Arundo donax</name>
    <name type="common">Giant reed</name>
    <name type="synonym">Donax arundinaceus</name>
    <dbReference type="NCBI Taxonomy" id="35708"/>
    <lineage>
        <taxon>Eukaryota</taxon>
        <taxon>Viridiplantae</taxon>
        <taxon>Streptophyta</taxon>
        <taxon>Embryophyta</taxon>
        <taxon>Tracheophyta</taxon>
        <taxon>Spermatophyta</taxon>
        <taxon>Magnoliopsida</taxon>
        <taxon>Liliopsida</taxon>
        <taxon>Poales</taxon>
        <taxon>Poaceae</taxon>
        <taxon>PACMAD clade</taxon>
        <taxon>Arundinoideae</taxon>
        <taxon>Arundineae</taxon>
        <taxon>Arundo</taxon>
    </lineage>
</organism>
<dbReference type="AlphaFoldDB" id="A0A0A8YG33"/>
<feature type="compositionally biased region" description="Basic residues" evidence="1">
    <location>
        <begin position="8"/>
        <end position="23"/>
    </location>
</feature>
<dbReference type="EMBL" id="GBRH01273159">
    <property type="protein sequence ID" value="JAD24736.1"/>
    <property type="molecule type" value="Transcribed_RNA"/>
</dbReference>
<reference evidence="2" key="2">
    <citation type="journal article" date="2015" name="Data Brief">
        <title>Shoot transcriptome of the giant reed, Arundo donax.</title>
        <authorList>
            <person name="Barrero R.A."/>
            <person name="Guerrero F.D."/>
            <person name="Moolhuijzen P."/>
            <person name="Goolsby J.A."/>
            <person name="Tidwell J."/>
            <person name="Bellgard S.E."/>
            <person name="Bellgard M.I."/>
        </authorList>
    </citation>
    <scope>NUCLEOTIDE SEQUENCE</scope>
    <source>
        <tissue evidence="2">Shoot tissue taken approximately 20 cm above the soil surface</tissue>
    </source>
</reference>